<dbReference type="Proteomes" id="UP000199477">
    <property type="component" value="Unassembled WGS sequence"/>
</dbReference>
<dbReference type="STRING" id="500610.SAMN02799615_01389"/>
<gene>
    <name evidence="1" type="ORF">SAMN02799615_01389</name>
</gene>
<name>A0A1I2C7G9_9GAMM</name>
<accession>A0A1I2C7G9</accession>
<evidence type="ECO:0000313" key="2">
    <source>
        <dbReference type="Proteomes" id="UP000199477"/>
    </source>
</evidence>
<evidence type="ECO:0008006" key="3">
    <source>
        <dbReference type="Google" id="ProtNLM"/>
    </source>
</evidence>
<dbReference type="RefSeq" id="WP_051548914.1">
    <property type="nucleotide sequence ID" value="NZ_FONH01000003.1"/>
</dbReference>
<dbReference type="AlphaFoldDB" id="A0A1I2C7G9"/>
<dbReference type="EMBL" id="FONH01000003">
    <property type="protein sequence ID" value="SFE64234.1"/>
    <property type="molecule type" value="Genomic_DNA"/>
</dbReference>
<evidence type="ECO:0000313" key="1">
    <source>
        <dbReference type="EMBL" id="SFE64234.1"/>
    </source>
</evidence>
<sequence>MHEIDPVRRQVLQWTLAALPALFVLDGQGATPPPASGVHDFDFFLGNWRVHHRRLRKRLAGSKDWDEFEGTSRCQSLLGGAVNINESESRRGGKTYNGLGIRGYDAASGQWADWYLDGARPIAIDAPGLGRFEHGIGTFLSDETFEGRSVKVRGIFTPIAADTCQWEQAFSPDAGRSWETNWIMRYTRA</sequence>
<keyword evidence="2" id="KW-1185">Reference proteome</keyword>
<organism evidence="1 2">
    <name type="scientific">Dyella marensis</name>
    <dbReference type="NCBI Taxonomy" id="500610"/>
    <lineage>
        <taxon>Bacteria</taxon>
        <taxon>Pseudomonadati</taxon>
        <taxon>Pseudomonadota</taxon>
        <taxon>Gammaproteobacteria</taxon>
        <taxon>Lysobacterales</taxon>
        <taxon>Rhodanobacteraceae</taxon>
        <taxon>Dyella</taxon>
    </lineage>
</organism>
<reference evidence="2" key="1">
    <citation type="submission" date="2016-10" db="EMBL/GenBank/DDBJ databases">
        <authorList>
            <person name="Varghese N."/>
            <person name="Submissions S."/>
        </authorList>
    </citation>
    <scope>NUCLEOTIDE SEQUENCE [LARGE SCALE GENOMIC DNA]</scope>
    <source>
        <strain evidence="2">UNC178MFTsu3.1</strain>
    </source>
</reference>
<proteinExistence type="predicted"/>
<protein>
    <recommendedName>
        <fullName evidence="3">DUF1579 domain-containing protein</fullName>
    </recommendedName>
</protein>